<dbReference type="PROSITE" id="PS00690">
    <property type="entry name" value="DEAH_ATP_HELICASE"/>
    <property type="match status" value="1"/>
</dbReference>
<gene>
    <name evidence="7" type="primary">hrpB</name>
    <name evidence="7" type="ORF">HER31_12685</name>
</gene>
<keyword evidence="4" id="KW-0067">ATP-binding</keyword>
<dbReference type="GO" id="GO:0004386">
    <property type="term" value="F:helicase activity"/>
    <property type="evidence" value="ECO:0007669"/>
    <property type="project" value="UniProtKB-KW"/>
</dbReference>
<dbReference type="InterPro" id="IPR010225">
    <property type="entry name" value="HrpB"/>
</dbReference>
<dbReference type="SMART" id="SM00490">
    <property type="entry name" value="HELICc"/>
    <property type="match status" value="1"/>
</dbReference>
<dbReference type="InterPro" id="IPR002464">
    <property type="entry name" value="DNA/RNA_helicase_DEAH_CS"/>
</dbReference>
<evidence type="ECO:0000313" key="8">
    <source>
        <dbReference type="Proteomes" id="UP000501602"/>
    </source>
</evidence>
<dbReference type="PROSITE" id="PS51192">
    <property type="entry name" value="HELICASE_ATP_BIND_1"/>
    <property type="match status" value="1"/>
</dbReference>
<dbReference type="InterPro" id="IPR011545">
    <property type="entry name" value="DEAD/DEAH_box_helicase_dom"/>
</dbReference>
<accession>A0A6H1UHI2</accession>
<name>A0A6H1UHI2_9GAMM</name>
<keyword evidence="1" id="KW-0547">Nucleotide-binding</keyword>
<keyword evidence="2" id="KW-0378">Hydrolase</keyword>
<protein>
    <submittedName>
        <fullName evidence="7">ATP-dependent helicase HrpB</fullName>
    </submittedName>
</protein>
<dbReference type="EMBL" id="CP051180">
    <property type="protein sequence ID" value="QIZ77676.1"/>
    <property type="molecule type" value="Genomic_DNA"/>
</dbReference>
<dbReference type="InterPro" id="IPR007502">
    <property type="entry name" value="Helicase-assoc_dom"/>
</dbReference>
<dbReference type="InterPro" id="IPR001650">
    <property type="entry name" value="Helicase_C-like"/>
</dbReference>
<evidence type="ECO:0000259" key="5">
    <source>
        <dbReference type="PROSITE" id="PS51192"/>
    </source>
</evidence>
<dbReference type="Pfam" id="PF08482">
    <property type="entry name" value="HrpB_C"/>
    <property type="match status" value="1"/>
</dbReference>
<evidence type="ECO:0000259" key="6">
    <source>
        <dbReference type="PROSITE" id="PS51194"/>
    </source>
</evidence>
<dbReference type="GO" id="GO:0016787">
    <property type="term" value="F:hydrolase activity"/>
    <property type="evidence" value="ECO:0007669"/>
    <property type="project" value="UniProtKB-KW"/>
</dbReference>
<dbReference type="AlphaFoldDB" id="A0A6H1UHI2"/>
<dbReference type="CDD" id="cd18791">
    <property type="entry name" value="SF2_C_RHA"/>
    <property type="match status" value="1"/>
</dbReference>
<dbReference type="InterPro" id="IPR049614">
    <property type="entry name" value="HrpB_DEXH"/>
</dbReference>
<keyword evidence="8" id="KW-1185">Reference proteome</keyword>
<feature type="domain" description="Helicase C-terminal" evidence="6">
    <location>
        <begin position="196"/>
        <end position="368"/>
    </location>
</feature>
<dbReference type="PANTHER" id="PTHR43519:SF1">
    <property type="entry name" value="ATP-DEPENDENT RNA HELICASE HRPB"/>
    <property type="match status" value="1"/>
</dbReference>
<dbReference type="Pfam" id="PF00270">
    <property type="entry name" value="DEAD"/>
    <property type="match status" value="1"/>
</dbReference>
<dbReference type="CDD" id="cd17990">
    <property type="entry name" value="DEXHc_HrpB"/>
    <property type="match status" value="1"/>
</dbReference>
<evidence type="ECO:0000256" key="2">
    <source>
        <dbReference type="ARBA" id="ARBA00022801"/>
    </source>
</evidence>
<dbReference type="InterPro" id="IPR027417">
    <property type="entry name" value="P-loop_NTPase"/>
</dbReference>
<dbReference type="NCBIfam" id="TIGR01970">
    <property type="entry name" value="DEAH_box_HrpB"/>
    <property type="match status" value="1"/>
</dbReference>
<evidence type="ECO:0000313" key="7">
    <source>
        <dbReference type="EMBL" id="QIZ77676.1"/>
    </source>
</evidence>
<dbReference type="PANTHER" id="PTHR43519">
    <property type="entry name" value="ATP-DEPENDENT RNA HELICASE HRPB"/>
    <property type="match status" value="1"/>
</dbReference>
<evidence type="ECO:0000256" key="4">
    <source>
        <dbReference type="ARBA" id="ARBA00022840"/>
    </source>
</evidence>
<dbReference type="RefSeq" id="WP_168660935.1">
    <property type="nucleotide sequence ID" value="NZ_CP051180.1"/>
</dbReference>
<sequence length="822" mass="89987">MSRLPIEDLFEPIRTTLSSHNQIILQAPTGAGKSTALPLALSQWNEIDGKILLLEPRRLAARMIARRLASSLGETVGQTIGLRVRGESKVSAHTKLEVITEGVLTRLIQQDPELDGIAMVLFDEVHERHLATDLALALTLEVQSSLRDDLQIMLMSATLEGQPLAQLLPNAALLESQGRSYPVTIEHVSPSNGVPWLGELVTQVQRQLRQRHGNILVFLPGMAEIRRAHEQLQSTVSDDVLLCPLYGQLSGAEQDAAVQPPPKGKRKVVLATNIAESSLTIDGISVVVDSGWQRRASINLRNGLSRLQTARISKANAAQRAGRAGRLMPGHCVRLWSESMQHGLAEADSAEINRADLTSLQLELAAWGSGADELQWLTSPPQPALQQSAQLLQQLALLDDRGQLTGLGRQVHELGADPRMGLMLCKAAELEQAGHGRGLVALAALLAAIVEEGDPLRGRHIGADIGRRIDAAKSGRHGQLAQKWRGQLQGKFAQQAAHHSEAGTLLALAFPDRIALCRDNGLRYQLANGSGASLNEGDALSGHRLLVIATMNEREGRSDGIIHLAAELHSDSLEAIAPHLFVQRRQVEFDRHSGALKAELQTQLGALVLARKRLTDISAADKQQALLHEVRRRGLSCLGFNQRSQNLRLRVALAAKLMSNEAWPDLSDGGLLDNLDDWLSPYLAGMSKFAELAKLDLYTLLLNQVEYSQQQLLTNELPEQLTVPTGSTLTLNYHADGVKLAVRVQEIYGQSDTPRLARGQLPVTLELLSPARRPLQITEDLAGFWQGAWQEVKKEMKGRYPKHLWPDDPANTLPTRKVKKYS</sequence>
<dbReference type="SUPFAM" id="SSF52540">
    <property type="entry name" value="P-loop containing nucleoside triphosphate hydrolases"/>
    <property type="match status" value="1"/>
</dbReference>
<dbReference type="Gene3D" id="1.20.120.1080">
    <property type="match status" value="1"/>
</dbReference>
<dbReference type="InterPro" id="IPR014001">
    <property type="entry name" value="Helicase_ATP-bd"/>
</dbReference>
<dbReference type="FunFam" id="3.40.50.300:FF:002125">
    <property type="entry name" value="ATP-dependent helicase HrpB"/>
    <property type="match status" value="1"/>
</dbReference>
<feature type="domain" description="Helicase ATP-binding" evidence="5">
    <location>
        <begin position="14"/>
        <end position="177"/>
    </location>
</feature>
<keyword evidence="3 7" id="KW-0347">Helicase</keyword>
<dbReference type="InterPro" id="IPR013689">
    <property type="entry name" value="RNA_helicase_ATP-dep_HrpB_C"/>
</dbReference>
<dbReference type="SMART" id="SM00847">
    <property type="entry name" value="HA2"/>
    <property type="match status" value="1"/>
</dbReference>
<evidence type="ECO:0000256" key="1">
    <source>
        <dbReference type="ARBA" id="ARBA00022741"/>
    </source>
</evidence>
<evidence type="ECO:0000256" key="3">
    <source>
        <dbReference type="ARBA" id="ARBA00022806"/>
    </source>
</evidence>
<dbReference type="PIRSF" id="PIRSF005496">
    <property type="entry name" value="ATP_hel_hrpB"/>
    <property type="match status" value="1"/>
</dbReference>
<dbReference type="SMART" id="SM00487">
    <property type="entry name" value="DEXDc"/>
    <property type="match status" value="1"/>
</dbReference>
<dbReference type="GO" id="GO:0003676">
    <property type="term" value="F:nucleic acid binding"/>
    <property type="evidence" value="ECO:0007669"/>
    <property type="project" value="InterPro"/>
</dbReference>
<organism evidence="7 8">
    <name type="scientific">Ferrimonas lipolytica</name>
    <dbReference type="NCBI Taxonomy" id="2724191"/>
    <lineage>
        <taxon>Bacteria</taxon>
        <taxon>Pseudomonadati</taxon>
        <taxon>Pseudomonadota</taxon>
        <taxon>Gammaproteobacteria</taxon>
        <taxon>Alteromonadales</taxon>
        <taxon>Ferrimonadaceae</taxon>
        <taxon>Ferrimonas</taxon>
    </lineage>
</organism>
<dbReference type="Gene3D" id="3.40.50.300">
    <property type="entry name" value="P-loop containing nucleotide triphosphate hydrolases"/>
    <property type="match status" value="2"/>
</dbReference>
<proteinExistence type="predicted"/>
<dbReference type="Proteomes" id="UP000501602">
    <property type="component" value="Chromosome"/>
</dbReference>
<dbReference type="Pfam" id="PF00271">
    <property type="entry name" value="Helicase_C"/>
    <property type="match status" value="1"/>
</dbReference>
<dbReference type="PROSITE" id="PS51194">
    <property type="entry name" value="HELICASE_CTER"/>
    <property type="match status" value="1"/>
</dbReference>
<reference evidence="7 8" key="1">
    <citation type="submission" date="2020-04" db="EMBL/GenBank/DDBJ databases">
        <title>Ferrimonas sp. S7 isolated from sea water.</title>
        <authorList>
            <person name="Bae S.S."/>
            <person name="Baek K."/>
        </authorList>
    </citation>
    <scope>NUCLEOTIDE SEQUENCE [LARGE SCALE GENOMIC DNA]</scope>
    <source>
        <strain evidence="7 8">S7</strain>
    </source>
</reference>
<dbReference type="Pfam" id="PF24473">
    <property type="entry name" value="CON_HrpB"/>
    <property type="match status" value="1"/>
</dbReference>
<dbReference type="KEGG" id="fes:HER31_12685"/>
<dbReference type="InterPro" id="IPR056329">
    <property type="entry name" value="CON_HrpB"/>
</dbReference>
<dbReference type="GO" id="GO:0005524">
    <property type="term" value="F:ATP binding"/>
    <property type="evidence" value="ECO:0007669"/>
    <property type="project" value="UniProtKB-KW"/>
</dbReference>